<dbReference type="OrthoDB" id="19588at2759"/>
<feature type="transmembrane region" description="Helical" evidence="17">
    <location>
        <begin position="304"/>
        <end position="323"/>
    </location>
</feature>
<evidence type="ECO:0000256" key="6">
    <source>
        <dbReference type="ARBA" id="ARBA00012839"/>
    </source>
</evidence>
<dbReference type="AlphaFoldDB" id="A0A1W4XGV2"/>
<comment type="pathway">
    <text evidence="4">Protein modification; protein glycosylation.</text>
</comment>
<feature type="transmembrane region" description="Helical" evidence="17">
    <location>
        <begin position="7"/>
        <end position="28"/>
    </location>
</feature>
<evidence type="ECO:0000256" key="3">
    <source>
        <dbReference type="ARBA" id="ARBA00004240"/>
    </source>
</evidence>
<evidence type="ECO:0000256" key="11">
    <source>
        <dbReference type="ARBA" id="ARBA00022824"/>
    </source>
</evidence>
<evidence type="ECO:0000256" key="16">
    <source>
        <dbReference type="PROSITE-ProRule" id="PRU00339"/>
    </source>
</evidence>
<comment type="subcellular location">
    <subcellularLocation>
        <location evidence="3">Endoplasmic reticulum</location>
    </subcellularLocation>
    <subcellularLocation>
        <location evidence="2">Membrane</location>
        <topology evidence="2">Multi-pass membrane protein</topology>
    </subcellularLocation>
</comment>
<feature type="repeat" description="TPR" evidence="16">
    <location>
        <begin position="503"/>
        <end position="536"/>
    </location>
</feature>
<evidence type="ECO:0000256" key="9">
    <source>
        <dbReference type="ARBA" id="ARBA00022737"/>
    </source>
</evidence>
<dbReference type="RefSeq" id="XP_018331585.1">
    <property type="nucleotide sequence ID" value="XM_018476083.2"/>
</dbReference>
<dbReference type="GeneID" id="108741315"/>
<feature type="repeat" description="TPR" evidence="16">
    <location>
        <begin position="571"/>
        <end position="604"/>
    </location>
</feature>
<evidence type="ECO:0000256" key="1">
    <source>
        <dbReference type="ARBA" id="ARBA00003582"/>
    </source>
</evidence>
<dbReference type="PANTHER" id="PTHR44227">
    <property type="match status" value="1"/>
</dbReference>
<dbReference type="Gene3D" id="1.25.40.10">
    <property type="entry name" value="Tetratricopeptide repeat domain"/>
    <property type="match status" value="2"/>
</dbReference>
<evidence type="ECO:0000256" key="14">
    <source>
        <dbReference type="ARBA" id="ARBA00045085"/>
    </source>
</evidence>
<dbReference type="PANTHER" id="PTHR44227:SF3">
    <property type="entry name" value="PROTEIN O-MANNOSYL-TRANSFERASE TMTC4"/>
    <property type="match status" value="1"/>
</dbReference>
<evidence type="ECO:0000256" key="10">
    <source>
        <dbReference type="ARBA" id="ARBA00022803"/>
    </source>
</evidence>
<comment type="similarity">
    <text evidence="5">Belongs to the TMTC family.</text>
</comment>
<dbReference type="InterPro" id="IPR052346">
    <property type="entry name" value="O-mannosyl-transferase_TMTC"/>
</dbReference>
<gene>
    <name evidence="20" type="primary">LOC108741315</name>
</gene>
<evidence type="ECO:0000256" key="7">
    <source>
        <dbReference type="ARBA" id="ARBA00022679"/>
    </source>
</evidence>
<dbReference type="InterPro" id="IPR011990">
    <property type="entry name" value="TPR-like_helical_dom_sf"/>
</dbReference>
<evidence type="ECO:0000313" key="20">
    <source>
        <dbReference type="RefSeq" id="XP_018331585.1"/>
    </source>
</evidence>
<dbReference type="Pfam" id="PF08409">
    <property type="entry name" value="TMTC_DUF1736"/>
    <property type="match status" value="1"/>
</dbReference>
<dbReference type="SUPFAM" id="SSF48452">
    <property type="entry name" value="TPR-like"/>
    <property type="match status" value="1"/>
</dbReference>
<evidence type="ECO:0000256" key="15">
    <source>
        <dbReference type="ARBA" id="ARBA00045102"/>
    </source>
</evidence>
<feature type="transmembrane region" description="Helical" evidence="17">
    <location>
        <begin position="335"/>
        <end position="355"/>
    </location>
</feature>
<keyword evidence="19" id="KW-1185">Reference proteome</keyword>
<feature type="transmembrane region" description="Helical" evidence="17">
    <location>
        <begin position="170"/>
        <end position="195"/>
    </location>
</feature>
<keyword evidence="13 17" id="KW-0472">Membrane</keyword>
<dbReference type="SMART" id="SM00028">
    <property type="entry name" value="TPR"/>
    <property type="match status" value="6"/>
</dbReference>
<comment type="catalytic activity">
    <reaction evidence="14">
        <text>a di-trans,poly-cis-dolichyl beta-D-mannosyl phosphate + L-threonyl-[protein] = 3-O-(alpha-D-mannosyl)-L-threonyl-[protein] + a di-trans,poly-cis-dolichyl phosphate + H(+)</text>
        <dbReference type="Rhea" id="RHEA:53396"/>
        <dbReference type="Rhea" id="RHEA-COMP:11060"/>
        <dbReference type="Rhea" id="RHEA-COMP:13547"/>
        <dbReference type="Rhea" id="RHEA-COMP:19498"/>
        <dbReference type="Rhea" id="RHEA-COMP:19501"/>
        <dbReference type="ChEBI" id="CHEBI:15378"/>
        <dbReference type="ChEBI" id="CHEBI:30013"/>
        <dbReference type="ChEBI" id="CHEBI:57683"/>
        <dbReference type="ChEBI" id="CHEBI:58211"/>
        <dbReference type="ChEBI" id="CHEBI:137323"/>
        <dbReference type="EC" id="2.4.1.109"/>
    </reaction>
</comment>
<evidence type="ECO:0000256" key="4">
    <source>
        <dbReference type="ARBA" id="ARBA00004922"/>
    </source>
</evidence>
<protein>
    <recommendedName>
        <fullName evidence="6">dolichyl-phosphate-mannose--protein mannosyltransferase</fullName>
        <ecNumber evidence="6">2.4.1.109</ecNumber>
    </recommendedName>
</protein>
<reference evidence="20" key="1">
    <citation type="submission" date="2025-08" db="UniProtKB">
        <authorList>
            <consortium name="RefSeq"/>
        </authorList>
    </citation>
    <scope>IDENTIFICATION</scope>
    <source>
        <tissue evidence="20">Entire body</tissue>
    </source>
</reference>
<dbReference type="InterPro" id="IPR013618">
    <property type="entry name" value="TMTC_DUF1736"/>
</dbReference>
<keyword evidence="11" id="KW-0256">Endoplasmic reticulum</keyword>
<dbReference type="GO" id="GO:0016020">
    <property type="term" value="C:membrane"/>
    <property type="evidence" value="ECO:0007669"/>
    <property type="project" value="UniProtKB-SubCell"/>
</dbReference>
<feature type="transmembrane region" description="Helical" evidence="17">
    <location>
        <begin position="215"/>
        <end position="235"/>
    </location>
</feature>
<dbReference type="GO" id="GO:0004169">
    <property type="term" value="F:dolichyl-phosphate-mannose-protein mannosyltransferase activity"/>
    <property type="evidence" value="ECO:0007669"/>
    <property type="project" value="UniProtKB-EC"/>
</dbReference>
<dbReference type="CTD" id="84899"/>
<feature type="transmembrane region" description="Helical" evidence="17">
    <location>
        <begin position="143"/>
        <end position="163"/>
    </location>
</feature>
<dbReference type="Proteomes" id="UP000192223">
    <property type="component" value="Unplaced"/>
</dbReference>
<sequence length="658" mass="76347">MNQPWQYFVICCLAFLCYSVTINGNFVFDDTEAIVKNKDILPTTSLINMFRNDFWGNDIKLNASHKSYRPLTVLTFRLDYFLGSGLNSVQFHVTNTLLYCILCCLSLPLYQVILEKNLDAHYAFLSSILFTLHPLHTETVAGLVGRADILSAILFVFGLLLYSKALKQKFLLYFSLSIIAIGTAVFCKETAITGFGVCGVFDFLTKKPLKNRKSLKLYCYRIGCLIGFLIIIMYYRLKVMNFERPIFAIGDNPTAFSSNTWTKILTFNYIYFLNFILLLWPHWLCFDWSMGCIPLIEKYCDGRIILVITFWIFIIYSCYKLFYKVYSEKLKNIKHILMGVCLLILPFLPASNIFFKVGFVIAERILLLPSLGHCLLIIIGFYKIQNHFKSIRKQILIYLWFLYILFAIRTFQRNTEWLNEEKLFTSALNVCPLNAKAMNNLANLLREENEFLEAASLLKKAVEIRPNFAAAWMNLGIVLSNLNETVEAENCYLTAIRHRKRYPDCYYNLGNLYLDLNRYEEALKSWEMAVSFKPTHKAAWSNMLVLLNTLERFDEAIKYSTIALIHNPNVASLYFNTANTLGKLKKFNEAKAHFLKAIELDPNNALYYSNLGVLYHQWNRLLDAEKMYKKALELNSKMEGTAVNLKKLRMKMNILNEN</sequence>
<keyword evidence="8 17" id="KW-0812">Transmembrane</keyword>
<evidence type="ECO:0000256" key="13">
    <source>
        <dbReference type="ARBA" id="ARBA00023136"/>
    </source>
</evidence>
<feature type="repeat" description="TPR" evidence="16">
    <location>
        <begin position="605"/>
        <end position="638"/>
    </location>
</feature>
<evidence type="ECO:0000313" key="19">
    <source>
        <dbReference type="Proteomes" id="UP000192223"/>
    </source>
</evidence>
<dbReference type="GO" id="GO:0005783">
    <property type="term" value="C:endoplasmic reticulum"/>
    <property type="evidence" value="ECO:0007669"/>
    <property type="project" value="UniProtKB-SubCell"/>
</dbReference>
<dbReference type="Pfam" id="PF13414">
    <property type="entry name" value="TPR_11"/>
    <property type="match status" value="1"/>
</dbReference>
<evidence type="ECO:0000256" key="12">
    <source>
        <dbReference type="ARBA" id="ARBA00022989"/>
    </source>
</evidence>
<keyword evidence="12 17" id="KW-1133">Transmembrane helix</keyword>
<comment type="function">
    <text evidence="1">Transfers mannosyl residues to the hydroxyl group of serine or threonine residues.</text>
</comment>
<keyword evidence="9" id="KW-0677">Repeat</keyword>
<dbReference type="EC" id="2.4.1.109" evidence="6"/>
<dbReference type="Pfam" id="PF13431">
    <property type="entry name" value="TPR_17"/>
    <property type="match status" value="1"/>
</dbReference>
<dbReference type="PROSITE" id="PS50293">
    <property type="entry name" value="TPR_REGION"/>
    <property type="match status" value="2"/>
</dbReference>
<feature type="transmembrane region" description="Helical" evidence="17">
    <location>
        <begin position="395"/>
        <end position="412"/>
    </location>
</feature>
<dbReference type="GO" id="GO:0030968">
    <property type="term" value="P:endoplasmic reticulum unfolded protein response"/>
    <property type="evidence" value="ECO:0007669"/>
    <property type="project" value="TreeGrafter"/>
</dbReference>
<dbReference type="Pfam" id="PF00515">
    <property type="entry name" value="TPR_1"/>
    <property type="match status" value="1"/>
</dbReference>
<keyword evidence="10 16" id="KW-0802">TPR repeat</keyword>
<feature type="repeat" description="TPR" evidence="16">
    <location>
        <begin position="435"/>
        <end position="468"/>
    </location>
</feature>
<proteinExistence type="inferred from homology"/>
<feature type="transmembrane region" description="Helical" evidence="17">
    <location>
        <begin position="96"/>
        <end position="113"/>
    </location>
</feature>
<evidence type="ECO:0000256" key="17">
    <source>
        <dbReference type="SAM" id="Phobius"/>
    </source>
</evidence>
<evidence type="ECO:0000259" key="18">
    <source>
        <dbReference type="Pfam" id="PF08409"/>
    </source>
</evidence>
<feature type="transmembrane region" description="Helical" evidence="17">
    <location>
        <begin position="361"/>
        <end position="383"/>
    </location>
</feature>
<evidence type="ECO:0000256" key="5">
    <source>
        <dbReference type="ARBA" id="ARBA00007882"/>
    </source>
</evidence>
<accession>A0A1W4XGV2</accession>
<organism evidence="19 20">
    <name type="scientific">Agrilus planipennis</name>
    <name type="common">Emerald ash borer</name>
    <name type="synonym">Agrilus marcopoli</name>
    <dbReference type="NCBI Taxonomy" id="224129"/>
    <lineage>
        <taxon>Eukaryota</taxon>
        <taxon>Metazoa</taxon>
        <taxon>Ecdysozoa</taxon>
        <taxon>Arthropoda</taxon>
        <taxon>Hexapoda</taxon>
        <taxon>Insecta</taxon>
        <taxon>Pterygota</taxon>
        <taxon>Neoptera</taxon>
        <taxon>Endopterygota</taxon>
        <taxon>Coleoptera</taxon>
        <taxon>Polyphaga</taxon>
        <taxon>Elateriformia</taxon>
        <taxon>Buprestoidea</taxon>
        <taxon>Buprestidae</taxon>
        <taxon>Agrilinae</taxon>
        <taxon>Agrilus</taxon>
    </lineage>
</organism>
<evidence type="ECO:0000256" key="2">
    <source>
        <dbReference type="ARBA" id="ARBA00004141"/>
    </source>
</evidence>
<keyword evidence="7" id="KW-0808">Transferase</keyword>
<dbReference type="UniPathway" id="UPA00378"/>
<feature type="domain" description="DUF1736" evidence="18">
    <location>
        <begin position="242"/>
        <end position="314"/>
    </location>
</feature>
<comment type="catalytic activity">
    <reaction evidence="15">
        <text>a di-trans,poly-cis-dolichyl beta-D-mannosyl phosphate + L-seryl-[protein] = 3-O-(alpha-D-mannosyl)-L-seryl-[protein] + a di-trans,poly-cis-dolichyl phosphate + H(+)</text>
        <dbReference type="Rhea" id="RHEA:17377"/>
        <dbReference type="Rhea" id="RHEA-COMP:9863"/>
        <dbReference type="Rhea" id="RHEA-COMP:13546"/>
        <dbReference type="Rhea" id="RHEA-COMP:19498"/>
        <dbReference type="Rhea" id="RHEA-COMP:19501"/>
        <dbReference type="ChEBI" id="CHEBI:15378"/>
        <dbReference type="ChEBI" id="CHEBI:29999"/>
        <dbReference type="ChEBI" id="CHEBI:57683"/>
        <dbReference type="ChEBI" id="CHEBI:58211"/>
        <dbReference type="ChEBI" id="CHEBI:137321"/>
        <dbReference type="EC" id="2.4.1.109"/>
    </reaction>
</comment>
<dbReference type="PROSITE" id="PS50005">
    <property type="entry name" value="TPR"/>
    <property type="match status" value="4"/>
</dbReference>
<dbReference type="InterPro" id="IPR019734">
    <property type="entry name" value="TPR_rpt"/>
</dbReference>
<evidence type="ECO:0000256" key="8">
    <source>
        <dbReference type="ARBA" id="ARBA00022692"/>
    </source>
</evidence>
<feature type="transmembrane region" description="Helical" evidence="17">
    <location>
        <begin position="264"/>
        <end position="284"/>
    </location>
</feature>
<name>A0A1W4XGV2_AGRPL</name>